<dbReference type="InParanoid" id="E1Z5F0"/>
<dbReference type="eggNOG" id="ENOG502QU00">
    <property type="taxonomic scope" value="Eukaryota"/>
</dbReference>
<sequence>MDASSRGDPRHPASSASQTLTVRSKLQNLADCLSQSFEAPLESCEDKAGLHTFLVYNHRRKVTSSAKRKLKPGSTRLHQTPDGSFYDLQRNAADLLANHCGWAVGSVVEYLERGPGFVFLAHPALGPLWQVVGQKLRGGSLAPRAELQLEVAEACLRDVHVCGSLRVMADAVLGHSEMRPVEPASGGGSSGGGQGGVGSHRTTLLDSLLRSAEPANGSGSGSSSSLGSSLRLVGASAGNSQGGNGGEEGYSQPCTFPPPGCDPGAPLEPRLVYSERCGRLRLHNVRVENAGVDWEHPGNVWWRHSLARTESCQILLHGASGDRGRVGRQLTAAGEFEARDVTLAGNLVFEVPDGHRMLVTAGPDGELRREVRPLERPSWRWRYRLGAEGQVQLDLLESGTDGSSSSPGAAAAAS</sequence>
<dbReference type="SUPFAM" id="SSF53448">
    <property type="entry name" value="Nucleotide-diphospho-sugar transferases"/>
    <property type="match status" value="1"/>
</dbReference>
<keyword evidence="4" id="KW-1185">Reference proteome</keyword>
<reference evidence="3 4" key="1">
    <citation type="journal article" date="2010" name="Plant Cell">
        <title>The Chlorella variabilis NC64A genome reveals adaptation to photosymbiosis, coevolution with viruses, and cryptic sex.</title>
        <authorList>
            <person name="Blanc G."/>
            <person name="Duncan G."/>
            <person name="Agarkova I."/>
            <person name="Borodovsky M."/>
            <person name="Gurnon J."/>
            <person name="Kuo A."/>
            <person name="Lindquist E."/>
            <person name="Lucas S."/>
            <person name="Pangilinan J."/>
            <person name="Polle J."/>
            <person name="Salamov A."/>
            <person name="Terry A."/>
            <person name="Yamada T."/>
            <person name="Dunigan D.D."/>
            <person name="Grigoriev I.V."/>
            <person name="Claverie J.M."/>
            <person name="Van Etten J.L."/>
        </authorList>
    </citation>
    <scope>NUCLEOTIDE SEQUENCE [LARGE SCALE GENOMIC DNA]</scope>
    <source>
        <strain evidence="3 4">NC64A</strain>
    </source>
</reference>
<gene>
    <name evidence="3" type="ORF">CHLNCDRAFT_140453</name>
</gene>
<feature type="compositionally biased region" description="Low complexity" evidence="1">
    <location>
        <begin position="221"/>
        <end position="239"/>
    </location>
</feature>
<dbReference type="Proteomes" id="UP000008141">
    <property type="component" value="Unassembled WGS sequence"/>
</dbReference>
<evidence type="ECO:0000313" key="4">
    <source>
        <dbReference type="Proteomes" id="UP000008141"/>
    </source>
</evidence>
<protein>
    <recommendedName>
        <fullName evidence="2">UGP3-like C-terminal hexapeptide repeats domain-containing protein</fullName>
    </recommendedName>
</protein>
<feature type="region of interest" description="Disordered" evidence="1">
    <location>
        <begin position="178"/>
        <end position="257"/>
    </location>
</feature>
<dbReference type="AlphaFoldDB" id="E1Z5F0"/>
<name>E1Z5F0_CHLVA</name>
<dbReference type="RefSeq" id="XP_005850851.1">
    <property type="nucleotide sequence ID" value="XM_005850789.1"/>
</dbReference>
<dbReference type="EMBL" id="GL433837">
    <property type="protein sequence ID" value="EFN58749.1"/>
    <property type="molecule type" value="Genomic_DNA"/>
</dbReference>
<evidence type="ECO:0000259" key="2">
    <source>
        <dbReference type="Pfam" id="PF25441"/>
    </source>
</evidence>
<accession>E1Z5F0</accession>
<dbReference type="KEGG" id="cvr:CHLNCDRAFT_140453"/>
<evidence type="ECO:0000256" key="1">
    <source>
        <dbReference type="SAM" id="MobiDB-lite"/>
    </source>
</evidence>
<organism evidence="4">
    <name type="scientific">Chlorella variabilis</name>
    <name type="common">Green alga</name>
    <dbReference type="NCBI Taxonomy" id="554065"/>
    <lineage>
        <taxon>Eukaryota</taxon>
        <taxon>Viridiplantae</taxon>
        <taxon>Chlorophyta</taxon>
        <taxon>core chlorophytes</taxon>
        <taxon>Trebouxiophyceae</taxon>
        <taxon>Chlorellales</taxon>
        <taxon>Chlorellaceae</taxon>
        <taxon>Chlorella clade</taxon>
        <taxon>Chlorella</taxon>
    </lineage>
</organism>
<dbReference type="GeneID" id="17357895"/>
<dbReference type="Pfam" id="PF25441">
    <property type="entry name" value="Hexapep_UGP3_C"/>
    <property type="match status" value="2"/>
</dbReference>
<proteinExistence type="predicted"/>
<feature type="compositionally biased region" description="Gly residues" evidence="1">
    <location>
        <begin position="185"/>
        <end position="198"/>
    </location>
</feature>
<dbReference type="InterPro" id="IPR029044">
    <property type="entry name" value="Nucleotide-diphossugar_trans"/>
</dbReference>
<feature type="domain" description="UGP3-like C-terminal hexapeptide repeats" evidence="2">
    <location>
        <begin position="268"/>
        <end position="394"/>
    </location>
</feature>
<evidence type="ECO:0000313" key="3">
    <source>
        <dbReference type="EMBL" id="EFN58749.1"/>
    </source>
</evidence>
<dbReference type="InterPro" id="IPR057388">
    <property type="entry name" value="Hexapep_UGP3_C"/>
</dbReference>
<dbReference type="STRING" id="554065.E1Z5F0"/>
<feature type="domain" description="UGP3-like C-terminal hexapeptide repeats" evidence="2">
    <location>
        <begin position="136"/>
        <end position="179"/>
    </location>
</feature>
<dbReference type="OrthoDB" id="2020092at2759"/>